<keyword evidence="1" id="KW-1133">Transmembrane helix</keyword>
<evidence type="ECO:0000313" key="3">
    <source>
        <dbReference type="Proteomes" id="UP000186601"/>
    </source>
</evidence>
<keyword evidence="3" id="KW-1185">Reference proteome</keyword>
<accession>A0A2R6NW63</accession>
<feature type="transmembrane region" description="Helical" evidence="1">
    <location>
        <begin position="134"/>
        <end position="155"/>
    </location>
</feature>
<dbReference type="AlphaFoldDB" id="A0A2R6NW63"/>
<name>A0A2R6NW63_9APHY</name>
<proteinExistence type="predicted"/>
<gene>
    <name evidence="2" type="ORF">PHLCEN_2v7622</name>
</gene>
<evidence type="ECO:0000313" key="2">
    <source>
        <dbReference type="EMBL" id="PSR77964.1"/>
    </source>
</evidence>
<organism evidence="2 3">
    <name type="scientific">Hermanssonia centrifuga</name>
    <dbReference type="NCBI Taxonomy" id="98765"/>
    <lineage>
        <taxon>Eukaryota</taxon>
        <taxon>Fungi</taxon>
        <taxon>Dikarya</taxon>
        <taxon>Basidiomycota</taxon>
        <taxon>Agaricomycotina</taxon>
        <taxon>Agaricomycetes</taxon>
        <taxon>Polyporales</taxon>
        <taxon>Meruliaceae</taxon>
        <taxon>Hermanssonia</taxon>
    </lineage>
</organism>
<feature type="transmembrane region" description="Helical" evidence="1">
    <location>
        <begin position="86"/>
        <end position="114"/>
    </location>
</feature>
<keyword evidence="1" id="KW-0472">Membrane</keyword>
<feature type="transmembrane region" description="Helical" evidence="1">
    <location>
        <begin position="176"/>
        <end position="203"/>
    </location>
</feature>
<evidence type="ECO:0000256" key="1">
    <source>
        <dbReference type="SAM" id="Phobius"/>
    </source>
</evidence>
<reference evidence="2 3" key="1">
    <citation type="submission" date="2018-02" db="EMBL/GenBank/DDBJ databases">
        <title>Genome sequence of the basidiomycete white-rot fungus Phlebia centrifuga.</title>
        <authorList>
            <person name="Granchi Z."/>
            <person name="Peng M."/>
            <person name="de Vries R.P."/>
            <person name="Hilden K."/>
            <person name="Makela M.R."/>
            <person name="Grigoriev I."/>
            <person name="Riley R."/>
        </authorList>
    </citation>
    <scope>NUCLEOTIDE SEQUENCE [LARGE SCALE GENOMIC DNA]</scope>
    <source>
        <strain evidence="2 3">FBCC195</strain>
    </source>
</reference>
<protein>
    <submittedName>
        <fullName evidence="2">Uncharacterized protein</fullName>
    </submittedName>
</protein>
<feature type="transmembrane region" description="Helical" evidence="1">
    <location>
        <begin position="35"/>
        <end position="55"/>
    </location>
</feature>
<sequence>MSTIYWALQVADLLELIHVYFVDRSLLYSRNVSTYATLFNAIILLNVSFSMRLHGMYLNAWLQYVSTDAVVVWRAWALCKTEYRKVLFIPVVLLCLTALSVFTTIGLRIASFLTPGGFSFKPVLHAIDICQVSNLVWSLLTNISATSIISHKTWVHRKAIQEGLRSIRNKSTKAERVLALLVESGIIYCLSGATVLISTLIPLPFGTLGDIYTPINIQIAGIYPTIVIVLVGLERTMNNTTFMNTDQGGGVRSRMSQIQFNSDPASTAQRNMTESKITVELVGTDMA</sequence>
<dbReference type="EMBL" id="MLYV02000765">
    <property type="protein sequence ID" value="PSR77964.1"/>
    <property type="molecule type" value="Genomic_DNA"/>
</dbReference>
<dbReference type="OrthoDB" id="3214103at2759"/>
<dbReference type="Proteomes" id="UP000186601">
    <property type="component" value="Unassembled WGS sequence"/>
</dbReference>
<comment type="caution">
    <text evidence="2">The sequence shown here is derived from an EMBL/GenBank/DDBJ whole genome shotgun (WGS) entry which is preliminary data.</text>
</comment>
<keyword evidence="1" id="KW-0812">Transmembrane</keyword>
<feature type="transmembrane region" description="Helical" evidence="1">
    <location>
        <begin position="215"/>
        <end position="233"/>
    </location>
</feature>